<keyword evidence="9" id="KW-0560">Oxidoreductase</keyword>
<dbReference type="GO" id="GO:0032453">
    <property type="term" value="F:histone H3K4 demethylase activity"/>
    <property type="evidence" value="ECO:0007669"/>
    <property type="project" value="TreeGrafter"/>
</dbReference>
<dbReference type="GO" id="GO:0042254">
    <property type="term" value="P:ribosome biogenesis"/>
    <property type="evidence" value="ECO:0007669"/>
    <property type="project" value="UniProtKB-KW"/>
</dbReference>
<keyword evidence="9" id="KW-0223">Dioxygenase</keyword>
<dbReference type="EC" id="1.14.11.-" evidence="9"/>
<comment type="catalytic activity">
    <reaction evidence="7">
        <text>L-histidyl-[ribosomal protein uL15] + 2-oxoglutarate + O2 = (3S)-3-hydroxy-L-histidyl-[ribosomal protein uL15] + succinate + CO2</text>
        <dbReference type="Rhea" id="RHEA:54024"/>
        <dbReference type="Rhea" id="RHEA-COMP:13760"/>
        <dbReference type="Rhea" id="RHEA-COMP:13761"/>
        <dbReference type="ChEBI" id="CHEBI:15379"/>
        <dbReference type="ChEBI" id="CHEBI:16526"/>
        <dbReference type="ChEBI" id="CHEBI:16810"/>
        <dbReference type="ChEBI" id="CHEBI:29979"/>
        <dbReference type="ChEBI" id="CHEBI:30031"/>
        <dbReference type="ChEBI" id="CHEBI:138021"/>
    </reaction>
</comment>
<keyword evidence="4 9" id="KW-0408">Iron</keyword>
<dbReference type="Gene3D" id="2.60.120.650">
    <property type="entry name" value="Cupin"/>
    <property type="match status" value="1"/>
</dbReference>
<dbReference type="Proteomes" id="UP001165160">
    <property type="component" value="Unassembled WGS sequence"/>
</dbReference>
<keyword evidence="9" id="KW-0539">Nucleus</keyword>
<comment type="similarity">
    <text evidence="5">Belongs to the ROX family. MINA53 subfamily.</text>
</comment>
<keyword evidence="2" id="KW-0690">Ribosome biogenesis</keyword>
<evidence type="ECO:0000256" key="6">
    <source>
        <dbReference type="ARBA" id="ARBA00046256"/>
    </source>
</evidence>
<dbReference type="GO" id="GO:0036139">
    <property type="term" value="F:peptidyl-histidine dioxygenase activity"/>
    <property type="evidence" value="ECO:0007669"/>
    <property type="project" value="UniProtKB-EC"/>
</dbReference>
<dbReference type="PANTHER" id="PTHR13096">
    <property type="entry name" value="MINA53 MYC INDUCED NUCLEAR ANTIGEN"/>
    <property type="match status" value="1"/>
</dbReference>
<name>A0A9W7FJ61_9STRA</name>
<evidence type="ECO:0000256" key="8">
    <source>
        <dbReference type="ARBA" id="ARBA00049465"/>
    </source>
</evidence>
<dbReference type="InterPro" id="IPR003347">
    <property type="entry name" value="JmjC_dom"/>
</dbReference>
<dbReference type="PANTHER" id="PTHR13096:SF7">
    <property type="entry name" value="RIBOSOMAL OXYGENASE 2"/>
    <property type="match status" value="1"/>
</dbReference>
<dbReference type="GO" id="GO:0051864">
    <property type="term" value="F:histone H3K36 demethylase activity"/>
    <property type="evidence" value="ECO:0007669"/>
    <property type="project" value="TreeGrafter"/>
</dbReference>
<feature type="domain" description="JmjC" evidence="11">
    <location>
        <begin position="163"/>
        <end position="262"/>
    </location>
</feature>
<evidence type="ECO:0000256" key="3">
    <source>
        <dbReference type="ARBA" id="ARBA00022723"/>
    </source>
</evidence>
<feature type="region of interest" description="Disordered" evidence="10">
    <location>
        <begin position="1"/>
        <end position="20"/>
    </location>
</feature>
<reference evidence="13" key="1">
    <citation type="journal article" date="2023" name="Commun. Biol.">
        <title>Genome analysis of Parmales, the sister group of diatoms, reveals the evolutionary specialization of diatoms from phago-mixotrophs to photoautotrophs.</title>
        <authorList>
            <person name="Ban H."/>
            <person name="Sato S."/>
            <person name="Yoshikawa S."/>
            <person name="Yamada K."/>
            <person name="Nakamura Y."/>
            <person name="Ichinomiya M."/>
            <person name="Sato N."/>
            <person name="Blanc-Mathieu R."/>
            <person name="Endo H."/>
            <person name="Kuwata A."/>
            <person name="Ogata H."/>
        </authorList>
    </citation>
    <scope>NUCLEOTIDE SEQUENCE [LARGE SCALE GENOMIC DNA]</scope>
    <source>
        <strain evidence="13">NIES 3699</strain>
    </source>
</reference>
<evidence type="ECO:0000259" key="11">
    <source>
        <dbReference type="Pfam" id="PF08007"/>
    </source>
</evidence>
<dbReference type="SUPFAM" id="SSF51197">
    <property type="entry name" value="Clavaminate synthase-like"/>
    <property type="match status" value="1"/>
</dbReference>
<evidence type="ECO:0000256" key="7">
    <source>
        <dbReference type="ARBA" id="ARBA00047687"/>
    </source>
</evidence>
<evidence type="ECO:0000313" key="12">
    <source>
        <dbReference type="EMBL" id="GMI13432.1"/>
    </source>
</evidence>
<evidence type="ECO:0000256" key="4">
    <source>
        <dbReference type="ARBA" id="ARBA00023004"/>
    </source>
</evidence>
<dbReference type="AlphaFoldDB" id="A0A9W7FJ61"/>
<evidence type="ECO:0000256" key="1">
    <source>
        <dbReference type="ARBA" id="ARBA00004604"/>
    </source>
</evidence>
<protein>
    <recommendedName>
        <fullName evidence="9">Bifunctional lysine-specific demethylase and histidyl-hydroxylase</fullName>
        <ecNumber evidence="9">1.14.11.-</ecNumber>
    </recommendedName>
</protein>
<evidence type="ECO:0000256" key="2">
    <source>
        <dbReference type="ARBA" id="ARBA00022517"/>
    </source>
</evidence>
<proteinExistence type="inferred from homology"/>
<comment type="function">
    <text evidence="6">Oxygenase that can act as both a histone lysine demethylase and a ribosomal histidine hydroxylase. Is involved in the demethylation of trimethylated 'Lys-9' on histone H3 (H3K9me3), leading to an increase in ribosomal RNA expression. Also catalyzes the hydroxylation of 60S ribosomal protein L27a on 'His-39'. May play an important role in cell growth and survival. May be involved in ribosome biogenesis, most likely during the assembly process of pre-ribosomal particles.</text>
</comment>
<organism evidence="12 13">
    <name type="scientific">Triparma verrucosa</name>
    <dbReference type="NCBI Taxonomy" id="1606542"/>
    <lineage>
        <taxon>Eukaryota</taxon>
        <taxon>Sar</taxon>
        <taxon>Stramenopiles</taxon>
        <taxon>Ochrophyta</taxon>
        <taxon>Bolidophyceae</taxon>
        <taxon>Parmales</taxon>
        <taxon>Triparmaceae</taxon>
        <taxon>Triparma</taxon>
    </lineage>
</organism>
<evidence type="ECO:0000256" key="9">
    <source>
        <dbReference type="RuleBase" id="RU366061"/>
    </source>
</evidence>
<dbReference type="GO" id="GO:0005730">
    <property type="term" value="C:nucleolus"/>
    <property type="evidence" value="ECO:0007669"/>
    <property type="project" value="UniProtKB-SubCell"/>
</dbReference>
<dbReference type="Pfam" id="PF08007">
    <property type="entry name" value="JmjC_2"/>
    <property type="match status" value="1"/>
</dbReference>
<keyword evidence="3 9" id="KW-0479">Metal-binding</keyword>
<accession>A0A9W7FJ61</accession>
<comment type="caution">
    <text evidence="12">The sequence shown here is derived from an EMBL/GenBank/DDBJ whole genome shotgun (WGS) entry which is preliminary data.</text>
</comment>
<keyword evidence="9" id="KW-0804">Transcription</keyword>
<evidence type="ECO:0000313" key="13">
    <source>
        <dbReference type="Proteomes" id="UP001165160"/>
    </source>
</evidence>
<evidence type="ECO:0000256" key="10">
    <source>
        <dbReference type="SAM" id="MobiDB-lite"/>
    </source>
</evidence>
<dbReference type="GO" id="GO:0005506">
    <property type="term" value="F:iron ion binding"/>
    <property type="evidence" value="ECO:0007669"/>
    <property type="project" value="UniProtKB-UniRule"/>
</dbReference>
<sequence length="449" mass="50696">MSKRSHSMMSPSMNPLRAHRPCKSFNPHLPMPNTSLPSGYFQHKVHLSRSLHLSPPSLPLDALANLIHYAPALPILKSPNHPHKIPPPPGFSLNITNSTSGSSSNKYSSPSHAFLNSESLVFNNAQIISTLADDISKRVSEGTEVVNGYCQVYVTPNFKGEGEGTGAVAGHNDDRDVFIYQIHGTKTWTAYDNDKTVGKRWPNYDEQLGKGDLICRVNSRKKRDNELEDVDVRLYDTLYIPRGGVHYAKNKERGTSVHLTIALPTGYLSAEWGVERILEEVQEEFEGRVEWKGVCRSGDVIDKFRAKILEKVTEDSVRTKIKEGVEEVSSNYEESRKDWNKRNAEYFKSIGEGKDKARKVKWKSRVRWNDGPKPSGKGELAVCSEIEEDVGNVVNFLKIDPLVSVRVEELSFRVNIMDDLSFLLLMKVLVEMEAILVDEEEKEELQEEE</sequence>
<comment type="cofactor">
    <cofactor evidence="9">
        <name>Fe(2+)</name>
        <dbReference type="ChEBI" id="CHEBI:29033"/>
    </cofactor>
    <text evidence="9">Binds 1 Fe(2+) ion per subunit.</text>
</comment>
<keyword evidence="13" id="KW-1185">Reference proteome</keyword>
<dbReference type="InterPro" id="IPR039994">
    <property type="entry name" value="NO66-like"/>
</dbReference>
<comment type="catalytic activity">
    <reaction evidence="8">
        <text>L-histidyl-[protein] + 2-oxoglutarate + O2 = (3S)-3-hydroxy-L-histidyl-[protein] + succinate + CO2</text>
        <dbReference type="Rhea" id="RHEA:54256"/>
        <dbReference type="Rhea" id="RHEA-COMP:9745"/>
        <dbReference type="Rhea" id="RHEA-COMP:13840"/>
        <dbReference type="ChEBI" id="CHEBI:15379"/>
        <dbReference type="ChEBI" id="CHEBI:16526"/>
        <dbReference type="ChEBI" id="CHEBI:16810"/>
        <dbReference type="ChEBI" id="CHEBI:29979"/>
        <dbReference type="ChEBI" id="CHEBI:30031"/>
        <dbReference type="ChEBI" id="CHEBI:138021"/>
        <dbReference type="EC" id="1.14.11.79"/>
    </reaction>
</comment>
<keyword evidence="9" id="KW-0805">Transcription regulation</keyword>
<dbReference type="EMBL" id="BRXX01000468">
    <property type="protein sequence ID" value="GMI13432.1"/>
    <property type="molecule type" value="Genomic_DNA"/>
</dbReference>
<comment type="subcellular location">
    <subcellularLocation>
        <location evidence="1">Nucleus</location>
        <location evidence="1">Nucleolus</location>
    </subcellularLocation>
</comment>
<evidence type="ECO:0000256" key="5">
    <source>
        <dbReference type="ARBA" id="ARBA00034314"/>
    </source>
</evidence>
<gene>
    <name evidence="12" type="ORF">TrVE_jg6768</name>
</gene>